<protein>
    <recommendedName>
        <fullName evidence="4">Colicin import membrane protein</fullName>
    </recommendedName>
</protein>
<name>A0A089M561_9BACL</name>
<dbReference type="KEGG" id="pgm:PGRAT_12620"/>
<keyword evidence="3" id="KW-1185">Reference proteome</keyword>
<keyword evidence="1" id="KW-0175">Coiled coil</keyword>
<feature type="coiled-coil region" evidence="1">
    <location>
        <begin position="100"/>
        <end position="160"/>
    </location>
</feature>
<evidence type="ECO:0000313" key="3">
    <source>
        <dbReference type="Proteomes" id="UP000029500"/>
    </source>
</evidence>
<proteinExistence type="predicted"/>
<evidence type="ECO:0000256" key="1">
    <source>
        <dbReference type="SAM" id="Coils"/>
    </source>
</evidence>
<dbReference type="EMBL" id="CP009287">
    <property type="protein sequence ID" value="AIQ68362.1"/>
    <property type="molecule type" value="Genomic_DNA"/>
</dbReference>
<dbReference type="HOGENOM" id="CLU_1061070_0_0_9"/>
<gene>
    <name evidence="2" type="ORF">PGRAT_12620</name>
</gene>
<accession>A0A089M561</accession>
<sequence length="270" mass="29410">MEDLRRKYGAAEKRYGAGLSSRWIGLLIFLMVLTVHVPLASAAADWDSALEQIHTLYSDYTGLQTALKSESARTQTLRKQNNADLKAINLKLKAVDAGLLNRLKTEAEALKKKHAPLLEEYTSLSKQISAARKAGNLKAAALLEIKRNKLKAAAASARSEVKAKNTAYAEARALTAAKLKPAKDALAPISSLKKQITAQNKAASTVQTERTEADRRYKAAITSGDAVAAAAAMKWSYARMGELRTFGQQSYVWEQKITLALRAAEAKLPK</sequence>
<evidence type="ECO:0008006" key="4">
    <source>
        <dbReference type="Google" id="ProtNLM"/>
    </source>
</evidence>
<dbReference type="OrthoDB" id="2666592at2"/>
<dbReference type="STRING" id="189425.PGRAT_12620"/>
<dbReference type="eggNOG" id="ENOG5033CST">
    <property type="taxonomic scope" value="Bacteria"/>
</dbReference>
<evidence type="ECO:0000313" key="2">
    <source>
        <dbReference type="EMBL" id="AIQ68362.1"/>
    </source>
</evidence>
<dbReference type="AlphaFoldDB" id="A0A089M561"/>
<reference evidence="2 3" key="1">
    <citation type="submission" date="2014-08" db="EMBL/GenBank/DDBJ databases">
        <title>Comparative genomics of the Paenibacillus odorifer group.</title>
        <authorList>
            <person name="den Bakker H.C."/>
            <person name="Tsai Y.-C."/>
            <person name="Martin N."/>
            <person name="Korlach J."/>
            <person name="Wiedmann M."/>
        </authorList>
    </citation>
    <scope>NUCLEOTIDE SEQUENCE [LARGE SCALE GENOMIC DNA]</scope>
    <source>
        <strain evidence="2 3">DSM 15220</strain>
    </source>
</reference>
<organism evidence="2 3">
    <name type="scientific">Paenibacillus graminis</name>
    <dbReference type="NCBI Taxonomy" id="189425"/>
    <lineage>
        <taxon>Bacteria</taxon>
        <taxon>Bacillati</taxon>
        <taxon>Bacillota</taxon>
        <taxon>Bacilli</taxon>
        <taxon>Bacillales</taxon>
        <taxon>Paenibacillaceae</taxon>
        <taxon>Paenibacillus</taxon>
    </lineage>
</organism>
<dbReference type="RefSeq" id="WP_025705342.1">
    <property type="nucleotide sequence ID" value="NZ_CP009287.1"/>
</dbReference>
<dbReference type="Proteomes" id="UP000029500">
    <property type="component" value="Chromosome"/>
</dbReference>